<keyword evidence="2" id="KW-1185">Reference proteome</keyword>
<proteinExistence type="predicted"/>
<protein>
    <submittedName>
        <fullName evidence="1">Uncharacterized protein</fullName>
    </submittedName>
</protein>
<evidence type="ECO:0000313" key="2">
    <source>
        <dbReference type="Proteomes" id="UP001333110"/>
    </source>
</evidence>
<sequence length="247" mass="27977">MGSYMIVQCLEADNGLGALFSEMCEPAVPESPSSIRRKQRVTAVVYTKLHISQQCALATEKANCILGCLRVSPAVMRAHLESCVHFRAPQYKRVVDILEQVQEMAGKMMKDLEHLSHKGTEIIDKLDSEKELKAKIEYILLGPILFNIFIHDLDDGAECTSASLLITPNWEEWLITPESRAAMQRDLYRLEKWVDRNPMKFNEEKCKVLHLGRNNPRHQHMLGATQLESSLAEKDSGVLVDTNLNMS</sequence>
<comment type="caution">
    <text evidence="1">The sequence shown here is derived from an EMBL/GenBank/DDBJ whole genome shotgun (WGS) entry which is preliminary data.</text>
</comment>
<name>A0AAN7NEH8_MYCAM</name>
<dbReference type="AlphaFoldDB" id="A0AAN7NEH8"/>
<organism evidence="1 2">
    <name type="scientific">Mycteria americana</name>
    <name type="common">Wood stork</name>
    <dbReference type="NCBI Taxonomy" id="33587"/>
    <lineage>
        <taxon>Eukaryota</taxon>
        <taxon>Metazoa</taxon>
        <taxon>Chordata</taxon>
        <taxon>Craniata</taxon>
        <taxon>Vertebrata</taxon>
        <taxon>Euteleostomi</taxon>
        <taxon>Archelosauria</taxon>
        <taxon>Archosauria</taxon>
        <taxon>Dinosauria</taxon>
        <taxon>Saurischia</taxon>
        <taxon>Theropoda</taxon>
        <taxon>Coelurosauria</taxon>
        <taxon>Aves</taxon>
        <taxon>Neognathae</taxon>
        <taxon>Neoaves</taxon>
        <taxon>Aequornithes</taxon>
        <taxon>Ciconiiformes</taxon>
        <taxon>Ciconiidae</taxon>
        <taxon>Mycteria</taxon>
    </lineage>
</organism>
<evidence type="ECO:0000313" key="1">
    <source>
        <dbReference type="EMBL" id="KAK4824460.1"/>
    </source>
</evidence>
<dbReference type="PANTHER" id="PTHR33332">
    <property type="entry name" value="REVERSE TRANSCRIPTASE DOMAIN-CONTAINING PROTEIN"/>
    <property type="match status" value="1"/>
</dbReference>
<reference evidence="1 2" key="1">
    <citation type="journal article" date="2023" name="J. Hered.">
        <title>Chromosome-level genome of the wood stork (Mycteria americana) provides insight into avian chromosome evolution.</title>
        <authorList>
            <person name="Flamio R. Jr."/>
            <person name="Ramstad K.M."/>
        </authorList>
    </citation>
    <scope>NUCLEOTIDE SEQUENCE [LARGE SCALE GENOMIC DNA]</scope>
    <source>
        <strain evidence="1">JAX WOST 10</strain>
    </source>
</reference>
<dbReference type="EMBL" id="JAUNZN010000003">
    <property type="protein sequence ID" value="KAK4824460.1"/>
    <property type="molecule type" value="Genomic_DNA"/>
</dbReference>
<gene>
    <name evidence="1" type="ORF">QYF61_015838</name>
</gene>
<dbReference type="Proteomes" id="UP001333110">
    <property type="component" value="Unassembled WGS sequence"/>
</dbReference>
<accession>A0AAN7NEH8</accession>